<dbReference type="AlphaFoldDB" id="A0A4S4M3U6"/>
<dbReference type="EMBL" id="SGPL01000036">
    <property type="protein sequence ID" value="THH19774.1"/>
    <property type="molecule type" value="Genomic_DNA"/>
</dbReference>
<dbReference type="PANTHER" id="PTHR31131">
    <property type="entry name" value="CHROMOSOME 1, WHOLE GENOME SHOTGUN SEQUENCE"/>
    <property type="match status" value="1"/>
</dbReference>
<protein>
    <recommendedName>
        <fullName evidence="2">CASTOR ACT domain-containing protein</fullName>
    </recommendedName>
</protein>
<accession>A0A4S4M3U6</accession>
<dbReference type="GO" id="GO:0046394">
    <property type="term" value="P:carboxylic acid biosynthetic process"/>
    <property type="evidence" value="ECO:0007669"/>
    <property type="project" value="UniProtKB-ARBA"/>
</dbReference>
<dbReference type="Gene3D" id="3.30.2130.10">
    <property type="entry name" value="VC0802-like"/>
    <property type="match status" value="2"/>
</dbReference>
<feature type="region of interest" description="Disordered" evidence="1">
    <location>
        <begin position="338"/>
        <end position="386"/>
    </location>
</feature>
<dbReference type="OrthoDB" id="58529at2759"/>
<evidence type="ECO:0000313" key="3">
    <source>
        <dbReference type="EMBL" id="THH19774.1"/>
    </source>
</evidence>
<evidence type="ECO:0000313" key="4">
    <source>
        <dbReference type="Proteomes" id="UP000310158"/>
    </source>
</evidence>
<feature type="domain" description="CASTOR ACT" evidence="2">
    <location>
        <begin position="98"/>
        <end position="160"/>
    </location>
</feature>
<dbReference type="SUPFAM" id="SSF55021">
    <property type="entry name" value="ACT-like"/>
    <property type="match status" value="1"/>
</dbReference>
<proteinExistence type="predicted"/>
<evidence type="ECO:0000256" key="1">
    <source>
        <dbReference type="SAM" id="MobiDB-lite"/>
    </source>
</evidence>
<dbReference type="InterPro" id="IPR027795">
    <property type="entry name" value="CASTOR_ACT_dom"/>
</dbReference>
<dbReference type="GO" id="GO:0006520">
    <property type="term" value="P:amino acid metabolic process"/>
    <property type="evidence" value="ECO:0007669"/>
    <property type="project" value="UniProtKB-ARBA"/>
</dbReference>
<dbReference type="InterPro" id="IPR051719">
    <property type="entry name" value="CASTOR_mTORC1"/>
</dbReference>
<organism evidence="3 4">
    <name type="scientific">Bondarzewia mesenterica</name>
    <dbReference type="NCBI Taxonomy" id="1095465"/>
    <lineage>
        <taxon>Eukaryota</taxon>
        <taxon>Fungi</taxon>
        <taxon>Dikarya</taxon>
        <taxon>Basidiomycota</taxon>
        <taxon>Agaricomycotina</taxon>
        <taxon>Agaricomycetes</taxon>
        <taxon>Russulales</taxon>
        <taxon>Bondarzewiaceae</taxon>
        <taxon>Bondarzewia</taxon>
    </lineage>
</organism>
<sequence length="584" mass="63630">MQVTISLLPVSLSLVHVPRSRLLQLSHPIIRQILIPSPSFLNLTCNEIELSIFAEHDVLRDFEPIARRDRQKLRSRSGSTSSRRRADPSTEADAVEVSYDKWNVLQIDSHTSGLDNAGARVHELSAPLAAAGISILYQSSYMSDFIFVKSVRLQEVMSILGSAGFDLYSSDPDNLTSWVSPLPSPMMMGTDNGSILDIPDFSSGAVLTRTRSCTDASLSTQASSLMSSLSPLENTIPAISSSTETMSTARPFFGRTKSVSPSSSEVNILEPDLTCVGLADDAADIWALKVIKLVAYPELVVPKTDATLLASQQAGKFSTSLIGKDIRGYHTSAEDIRMGSDDARRSQIHSPASPGFFTPHPTPPRSPSSGAVSSSEGEDGYFSASPHNLSTTSLVSSASRSLEDLWLTASKSSGRKKHDKKGRKIFAYASNRVWPAPLTPGPSSRPHQNVSPGYDVPFFSLTRTTEGSSLTAPSSVLAHLFPQSERHMVICSDELDALDAGEREEVDKGEDGEEDDMDRKNGLMKCLQIDLRQFGLDKHGLVNRYSRVLEENRINHMYSSTFKTANLLVDKAHAERAQALLRAC</sequence>
<dbReference type="PANTHER" id="PTHR31131:SF6">
    <property type="entry name" value="CASTOR ACT DOMAIN-CONTAINING PROTEIN"/>
    <property type="match status" value="1"/>
</dbReference>
<keyword evidence="4" id="KW-1185">Reference proteome</keyword>
<feature type="region of interest" description="Disordered" evidence="1">
    <location>
        <begin position="70"/>
        <end position="92"/>
    </location>
</feature>
<dbReference type="InterPro" id="IPR045865">
    <property type="entry name" value="ACT-like_dom_sf"/>
</dbReference>
<name>A0A4S4M3U6_9AGAM</name>
<dbReference type="Pfam" id="PF13840">
    <property type="entry name" value="ACT_7"/>
    <property type="match status" value="1"/>
</dbReference>
<reference evidence="3 4" key="1">
    <citation type="submission" date="2019-02" db="EMBL/GenBank/DDBJ databases">
        <title>Genome sequencing of the rare red list fungi Bondarzewia mesenterica.</title>
        <authorList>
            <person name="Buettner E."/>
            <person name="Kellner H."/>
        </authorList>
    </citation>
    <scope>NUCLEOTIDE SEQUENCE [LARGE SCALE GENOMIC DNA]</scope>
    <source>
        <strain evidence="3 4">DSM 108281</strain>
    </source>
</reference>
<gene>
    <name evidence="3" type="ORF">EW146_g1449</name>
</gene>
<comment type="caution">
    <text evidence="3">The sequence shown here is derived from an EMBL/GenBank/DDBJ whole genome shotgun (WGS) entry which is preliminary data.</text>
</comment>
<dbReference type="Proteomes" id="UP000310158">
    <property type="component" value="Unassembled WGS sequence"/>
</dbReference>
<evidence type="ECO:0000259" key="2">
    <source>
        <dbReference type="Pfam" id="PF13840"/>
    </source>
</evidence>